<evidence type="ECO:0000313" key="2">
    <source>
        <dbReference type="EMBL" id="MBP0440861.1"/>
    </source>
</evidence>
<feature type="domain" description="General stress protein FMN-binding split barrel" evidence="1">
    <location>
        <begin position="7"/>
        <end position="139"/>
    </location>
</feature>
<dbReference type="PANTHER" id="PTHR34818">
    <property type="entry name" value="PROTEIN BLI-3"/>
    <property type="match status" value="1"/>
</dbReference>
<dbReference type="InterPro" id="IPR038725">
    <property type="entry name" value="YdaG_split_barrel_FMN-bd"/>
</dbReference>
<dbReference type="RefSeq" id="WP_209336916.1">
    <property type="nucleotide sequence ID" value="NZ_JAGIYY010000009.1"/>
</dbReference>
<dbReference type="Pfam" id="PF16242">
    <property type="entry name" value="Pyrid_ox_like"/>
    <property type="match status" value="1"/>
</dbReference>
<keyword evidence="3" id="KW-1185">Reference proteome</keyword>
<organism evidence="2 3">
    <name type="scientific">Tianweitania sediminis</name>
    <dbReference type="NCBI Taxonomy" id="1502156"/>
    <lineage>
        <taxon>Bacteria</taxon>
        <taxon>Pseudomonadati</taxon>
        <taxon>Pseudomonadota</taxon>
        <taxon>Alphaproteobacteria</taxon>
        <taxon>Hyphomicrobiales</taxon>
        <taxon>Phyllobacteriaceae</taxon>
        <taxon>Tianweitania</taxon>
    </lineage>
</organism>
<dbReference type="Gene3D" id="2.30.110.10">
    <property type="entry name" value="Electron Transport, Fmn-binding Protein, Chain A"/>
    <property type="match status" value="1"/>
</dbReference>
<dbReference type="InterPro" id="IPR052917">
    <property type="entry name" value="Stress-Dev_Protein"/>
</dbReference>
<dbReference type="SUPFAM" id="SSF50475">
    <property type="entry name" value="FMN-binding split barrel"/>
    <property type="match status" value="1"/>
</dbReference>
<evidence type="ECO:0000313" key="3">
    <source>
        <dbReference type="Proteomes" id="UP000666240"/>
    </source>
</evidence>
<dbReference type="Proteomes" id="UP000666240">
    <property type="component" value="Unassembled WGS sequence"/>
</dbReference>
<evidence type="ECO:0000259" key="1">
    <source>
        <dbReference type="Pfam" id="PF16242"/>
    </source>
</evidence>
<protein>
    <submittedName>
        <fullName evidence="2">Pyridoxamine 5'-phosphate oxidase family protein</fullName>
    </submittedName>
</protein>
<dbReference type="AlphaFoldDB" id="A0A8J7RM25"/>
<proteinExistence type="predicted"/>
<dbReference type="PANTHER" id="PTHR34818:SF1">
    <property type="entry name" value="PROTEIN BLI-3"/>
    <property type="match status" value="1"/>
</dbReference>
<sequence>MADLTLQDISKKMAEIDFAMLSTRSEGGLFAARPMSNNGNVEYDGDSFFFAYNDTRTVGDISKDKNVGLTFTGPKSLLGKPGIFIAIEGLAELIRDKAQFKAHWNKDLEIWFPQGVDTPGLTLIKVHATRLHYWDGQDEGEITSFGHSA</sequence>
<gene>
    <name evidence="2" type="ORF">J5Y06_19605</name>
</gene>
<comment type="caution">
    <text evidence="2">The sequence shown here is derived from an EMBL/GenBank/DDBJ whole genome shotgun (WGS) entry which is preliminary data.</text>
</comment>
<accession>A0A8J7RM25</accession>
<reference evidence="2" key="1">
    <citation type="submission" date="2021-03" db="EMBL/GenBank/DDBJ databases">
        <title>Genome sequencing and assembly of Tianweitania sediminis.</title>
        <authorList>
            <person name="Chhetri G."/>
        </authorList>
    </citation>
    <scope>NUCLEOTIDE SEQUENCE</scope>
    <source>
        <strain evidence="2">Z8</strain>
    </source>
</reference>
<dbReference type="InterPro" id="IPR012349">
    <property type="entry name" value="Split_barrel_FMN-bd"/>
</dbReference>
<name>A0A8J7RM25_9HYPH</name>
<dbReference type="EMBL" id="JAGIYY010000009">
    <property type="protein sequence ID" value="MBP0440861.1"/>
    <property type="molecule type" value="Genomic_DNA"/>
</dbReference>